<comment type="caution">
    <text evidence="2">The sequence shown here is derived from an EMBL/GenBank/DDBJ whole genome shotgun (WGS) entry which is preliminary data.</text>
</comment>
<organism evidence="2 3">
    <name type="scientific">Mycobacterium tuberculosis</name>
    <dbReference type="NCBI Taxonomy" id="1773"/>
    <lineage>
        <taxon>Bacteria</taxon>
        <taxon>Bacillati</taxon>
        <taxon>Actinomycetota</taxon>
        <taxon>Actinomycetes</taxon>
        <taxon>Mycobacteriales</taxon>
        <taxon>Mycobacteriaceae</taxon>
        <taxon>Mycobacterium</taxon>
        <taxon>Mycobacterium tuberculosis complex</taxon>
    </lineage>
</organism>
<accession>A0A916LAY9</accession>
<evidence type="ECO:0000313" key="2">
    <source>
        <dbReference type="EMBL" id="COX98353.1"/>
    </source>
</evidence>
<evidence type="ECO:0000313" key="3">
    <source>
        <dbReference type="Proteomes" id="UP000039021"/>
    </source>
</evidence>
<proteinExistence type="predicted"/>
<evidence type="ECO:0000256" key="1">
    <source>
        <dbReference type="SAM" id="MobiDB-lite"/>
    </source>
</evidence>
<dbReference type="AlphaFoldDB" id="A0A916LAY9"/>
<dbReference type="EMBL" id="CSBK01000836">
    <property type="protein sequence ID" value="COX98353.1"/>
    <property type="molecule type" value="Genomic_DNA"/>
</dbReference>
<sequence>MISLDPSKIRLIRRSRTICSTGTARSPRAARDSAVSYPRPPRICSNSSPTRQAISLDHNLASAASIRMSLRPSSAI</sequence>
<dbReference type="Proteomes" id="UP000039021">
    <property type="component" value="Unassembled WGS sequence"/>
</dbReference>
<protein>
    <submittedName>
        <fullName evidence="2">Uncharacterized protein</fullName>
    </submittedName>
</protein>
<gene>
    <name evidence="2" type="ORF">ERS007739_01968</name>
</gene>
<name>A0A916LAY9_MYCTX</name>
<feature type="region of interest" description="Disordered" evidence="1">
    <location>
        <begin position="20"/>
        <end position="49"/>
    </location>
</feature>
<reference evidence="3" key="1">
    <citation type="submission" date="2015-03" db="EMBL/GenBank/DDBJ databases">
        <authorList>
            <consortium name="Pathogen Informatics"/>
        </authorList>
    </citation>
    <scope>NUCLEOTIDE SEQUENCE [LARGE SCALE GENOMIC DNA]</scope>
    <source>
        <strain evidence="3">N09902308</strain>
    </source>
</reference>